<dbReference type="Gene3D" id="3.30.420.10">
    <property type="entry name" value="Ribonuclease H-like superfamily/Ribonuclease H"/>
    <property type="match status" value="1"/>
</dbReference>
<dbReference type="EMBL" id="CADCXV010000543">
    <property type="protein sequence ID" value="CAB0030766.1"/>
    <property type="molecule type" value="Genomic_DNA"/>
</dbReference>
<feature type="compositionally biased region" description="Basic and acidic residues" evidence="1">
    <location>
        <begin position="154"/>
        <end position="169"/>
    </location>
</feature>
<accession>A0A6H5HY81</accession>
<dbReference type="GO" id="GO:0003676">
    <property type="term" value="F:nucleic acid binding"/>
    <property type="evidence" value="ECO:0007669"/>
    <property type="project" value="InterPro"/>
</dbReference>
<evidence type="ECO:0000256" key="1">
    <source>
        <dbReference type="SAM" id="MobiDB-lite"/>
    </source>
</evidence>
<evidence type="ECO:0008006" key="4">
    <source>
        <dbReference type="Google" id="ProtNLM"/>
    </source>
</evidence>
<evidence type="ECO:0000313" key="3">
    <source>
        <dbReference type="Proteomes" id="UP000479190"/>
    </source>
</evidence>
<dbReference type="SUPFAM" id="SSF53098">
    <property type="entry name" value="Ribonuclease H-like"/>
    <property type="match status" value="1"/>
</dbReference>
<keyword evidence="3" id="KW-1185">Reference proteome</keyword>
<proteinExistence type="predicted"/>
<gene>
    <name evidence="2" type="ORF">TBRA_LOCUS2755</name>
</gene>
<dbReference type="InterPro" id="IPR036397">
    <property type="entry name" value="RNaseH_sf"/>
</dbReference>
<dbReference type="InterPro" id="IPR012337">
    <property type="entry name" value="RNaseH-like_sf"/>
</dbReference>
<organism evidence="2 3">
    <name type="scientific">Trichogramma brassicae</name>
    <dbReference type="NCBI Taxonomy" id="86971"/>
    <lineage>
        <taxon>Eukaryota</taxon>
        <taxon>Metazoa</taxon>
        <taxon>Ecdysozoa</taxon>
        <taxon>Arthropoda</taxon>
        <taxon>Hexapoda</taxon>
        <taxon>Insecta</taxon>
        <taxon>Pterygota</taxon>
        <taxon>Neoptera</taxon>
        <taxon>Endopterygota</taxon>
        <taxon>Hymenoptera</taxon>
        <taxon>Apocrita</taxon>
        <taxon>Proctotrupomorpha</taxon>
        <taxon>Chalcidoidea</taxon>
        <taxon>Trichogrammatidae</taxon>
        <taxon>Trichogramma</taxon>
    </lineage>
</organism>
<dbReference type="Proteomes" id="UP000479190">
    <property type="component" value="Unassembled WGS sequence"/>
</dbReference>
<sequence length="169" mass="19373">MSAKIQSTDRTERPFDEEGFFVDRPWAVVAADMMEFHGVKTGQNHKYLRFFKNWFTRCLMKLYAPTHNANGVNVLRAFEELCCFGGKRPEFLLTDNGGKEFDNAVWSAPRKRGANGVRFDRRCQGINRKDCHTSVRPAWMDDGERGRSSSPRETPAEEARAAKEECFLG</sequence>
<evidence type="ECO:0000313" key="2">
    <source>
        <dbReference type="EMBL" id="CAB0030766.1"/>
    </source>
</evidence>
<feature type="region of interest" description="Disordered" evidence="1">
    <location>
        <begin position="136"/>
        <end position="169"/>
    </location>
</feature>
<protein>
    <recommendedName>
        <fullName evidence="4">Integrase catalytic domain-containing protein</fullName>
    </recommendedName>
</protein>
<dbReference type="AlphaFoldDB" id="A0A6H5HY81"/>
<name>A0A6H5HY81_9HYME</name>
<reference evidence="2 3" key="1">
    <citation type="submission" date="2020-02" db="EMBL/GenBank/DDBJ databases">
        <authorList>
            <person name="Ferguson B K."/>
        </authorList>
    </citation>
    <scope>NUCLEOTIDE SEQUENCE [LARGE SCALE GENOMIC DNA]</scope>
</reference>